<organism evidence="2 3">
    <name type="scientific">Faecalicoccus pleomorphus</name>
    <dbReference type="NCBI Taxonomy" id="1323"/>
    <lineage>
        <taxon>Bacteria</taxon>
        <taxon>Bacillati</taxon>
        <taxon>Bacillota</taxon>
        <taxon>Erysipelotrichia</taxon>
        <taxon>Erysipelotrichales</taxon>
        <taxon>Erysipelotrichaceae</taxon>
        <taxon>Faecalicoccus</taxon>
    </lineage>
</organism>
<evidence type="ECO:0000256" key="1">
    <source>
        <dbReference type="SAM" id="MobiDB-lite"/>
    </source>
</evidence>
<sequence>MISKITIDGKEYKTTLKGVTARLYREQFRSDLLVDMNNAQKNLVQAIAENMESKKFAQGEIGDLMLSAIGETFLTQLAWACIAGELLLTNKPVPTYVALTDNIEDYVGFIQQCCLLYDSAIFSSQPTVESEDTEEPKKKVKRTSQKSLSQV</sequence>
<evidence type="ECO:0000313" key="2">
    <source>
        <dbReference type="EMBL" id="RGD74800.1"/>
    </source>
</evidence>
<evidence type="ECO:0000313" key="3">
    <source>
        <dbReference type="Proteomes" id="UP000260721"/>
    </source>
</evidence>
<accession>A0A3E3DZT2</accession>
<proteinExistence type="predicted"/>
<protein>
    <submittedName>
        <fullName evidence="2">Uncharacterized protein</fullName>
    </submittedName>
</protein>
<gene>
    <name evidence="2" type="ORF">DXC78_09185</name>
</gene>
<dbReference type="EMBL" id="QUSK01000021">
    <property type="protein sequence ID" value="RGD74800.1"/>
    <property type="molecule type" value="Genomic_DNA"/>
</dbReference>
<comment type="caution">
    <text evidence="2">The sequence shown here is derived from an EMBL/GenBank/DDBJ whole genome shotgun (WGS) entry which is preliminary data.</text>
</comment>
<dbReference type="RefSeq" id="WP_117446744.1">
    <property type="nucleotide sequence ID" value="NZ_JBFBOW010000001.1"/>
</dbReference>
<dbReference type="AlphaFoldDB" id="A0A3E3DZT2"/>
<name>A0A3E3DZT2_9FIRM</name>
<dbReference type="Proteomes" id="UP000260721">
    <property type="component" value="Unassembled WGS sequence"/>
</dbReference>
<reference evidence="2 3" key="1">
    <citation type="submission" date="2018-08" db="EMBL/GenBank/DDBJ databases">
        <title>A genome reference for cultivated species of the human gut microbiota.</title>
        <authorList>
            <person name="Zou Y."/>
            <person name="Xue W."/>
            <person name="Luo G."/>
        </authorList>
    </citation>
    <scope>NUCLEOTIDE SEQUENCE [LARGE SCALE GENOMIC DNA]</scope>
    <source>
        <strain evidence="2 3">TF08-11</strain>
    </source>
</reference>
<feature type="region of interest" description="Disordered" evidence="1">
    <location>
        <begin position="126"/>
        <end position="151"/>
    </location>
</feature>